<dbReference type="EMBL" id="CAJVPZ010002269">
    <property type="protein sequence ID" value="CAG8509373.1"/>
    <property type="molecule type" value="Genomic_DNA"/>
</dbReference>
<accession>A0A9N9F4Y3</accession>
<keyword evidence="3" id="KW-1185">Reference proteome</keyword>
<protein>
    <submittedName>
        <fullName evidence="2">8609_t:CDS:1</fullName>
    </submittedName>
</protein>
<evidence type="ECO:0000313" key="2">
    <source>
        <dbReference type="EMBL" id="CAG8509373.1"/>
    </source>
</evidence>
<organism evidence="2 3">
    <name type="scientific">Racocetra fulgida</name>
    <dbReference type="NCBI Taxonomy" id="60492"/>
    <lineage>
        <taxon>Eukaryota</taxon>
        <taxon>Fungi</taxon>
        <taxon>Fungi incertae sedis</taxon>
        <taxon>Mucoromycota</taxon>
        <taxon>Glomeromycotina</taxon>
        <taxon>Glomeromycetes</taxon>
        <taxon>Diversisporales</taxon>
        <taxon>Gigasporaceae</taxon>
        <taxon>Racocetra</taxon>
    </lineage>
</organism>
<dbReference type="AlphaFoldDB" id="A0A9N9F4Y3"/>
<dbReference type="Proteomes" id="UP000789396">
    <property type="component" value="Unassembled WGS sequence"/>
</dbReference>
<evidence type="ECO:0000313" key="3">
    <source>
        <dbReference type="Proteomes" id="UP000789396"/>
    </source>
</evidence>
<feature type="region of interest" description="Disordered" evidence="1">
    <location>
        <begin position="1"/>
        <end position="26"/>
    </location>
</feature>
<reference evidence="2" key="1">
    <citation type="submission" date="2021-06" db="EMBL/GenBank/DDBJ databases">
        <authorList>
            <person name="Kallberg Y."/>
            <person name="Tangrot J."/>
            <person name="Rosling A."/>
        </authorList>
    </citation>
    <scope>NUCLEOTIDE SEQUENCE</scope>
    <source>
        <strain evidence="2">IN212</strain>
    </source>
</reference>
<name>A0A9N9F4Y3_9GLOM</name>
<gene>
    <name evidence="2" type="ORF">RFULGI_LOCUS2822</name>
</gene>
<feature type="compositionally biased region" description="Low complexity" evidence="1">
    <location>
        <begin position="1"/>
        <end position="13"/>
    </location>
</feature>
<proteinExistence type="predicted"/>
<feature type="compositionally biased region" description="Polar residues" evidence="1">
    <location>
        <begin position="14"/>
        <end position="23"/>
    </location>
</feature>
<evidence type="ECO:0000256" key="1">
    <source>
        <dbReference type="SAM" id="MobiDB-lite"/>
    </source>
</evidence>
<comment type="caution">
    <text evidence="2">The sequence shown here is derived from an EMBL/GenBank/DDBJ whole genome shotgun (WGS) entry which is preliminary data.</text>
</comment>
<sequence>MTTPMPHTLGTTTNNSKNTNIRESNMYIPGSYTPSYATSISDMNEEYDNINRI</sequence>